<dbReference type="EMBL" id="AJ300474">
    <property type="protein sequence ID" value="CAC33015.1"/>
    <property type="molecule type" value="Genomic_DNA"/>
</dbReference>
<dbReference type="Gene3D" id="3.30.70.270">
    <property type="match status" value="2"/>
</dbReference>
<dbReference type="InterPro" id="IPR000477">
    <property type="entry name" value="RT_dom"/>
</dbReference>
<dbReference type="SUPFAM" id="SSF53098">
    <property type="entry name" value="Ribonuclease H-like"/>
    <property type="match status" value="1"/>
</dbReference>
<organism evidence="10">
    <name type="scientific">Antirrhinum hispanicum</name>
    <name type="common">Snapdragon</name>
    <name type="synonym">Antirrhinum glutinosum</name>
    <dbReference type="NCBI Taxonomy" id="49039"/>
    <lineage>
        <taxon>Eukaryota</taxon>
        <taxon>Viridiplantae</taxon>
        <taxon>Streptophyta</taxon>
        <taxon>Embryophyta</taxon>
        <taxon>Tracheophyta</taxon>
        <taxon>Spermatophyta</taxon>
        <taxon>Magnoliopsida</taxon>
        <taxon>eudicotyledons</taxon>
        <taxon>Gunneridae</taxon>
        <taxon>Pentapetalae</taxon>
        <taxon>asterids</taxon>
        <taxon>lamiids</taxon>
        <taxon>Lamiales</taxon>
        <taxon>Plantaginaceae</taxon>
        <taxon>Antirrhineae</taxon>
        <taxon>Antirrhinum</taxon>
    </lineage>
</organism>
<proteinExistence type="predicted"/>
<dbReference type="PANTHER" id="PTHR37984:SF5">
    <property type="entry name" value="PROTEIN NYNRIN-LIKE"/>
    <property type="match status" value="1"/>
</dbReference>
<name>Q9AXC5_ANTHI</name>
<dbReference type="CDD" id="cd00303">
    <property type="entry name" value="retropepsin_like"/>
    <property type="match status" value="1"/>
</dbReference>
<evidence type="ECO:0000256" key="4">
    <source>
        <dbReference type="ARBA" id="ARBA00022722"/>
    </source>
</evidence>
<feature type="region of interest" description="Disordered" evidence="8">
    <location>
        <begin position="176"/>
        <end position="211"/>
    </location>
</feature>
<protein>
    <recommendedName>
        <fullName evidence="1">RNA-directed DNA polymerase</fullName>
        <ecNumber evidence="1">2.7.7.49</ecNumber>
    </recommendedName>
</protein>
<keyword evidence="2" id="KW-0808">Transferase</keyword>
<accession>Q9AXC5</accession>
<dbReference type="GO" id="GO:0015074">
    <property type="term" value="P:DNA integration"/>
    <property type="evidence" value="ECO:0007669"/>
    <property type="project" value="InterPro"/>
</dbReference>
<evidence type="ECO:0000256" key="3">
    <source>
        <dbReference type="ARBA" id="ARBA00022695"/>
    </source>
</evidence>
<keyword evidence="7" id="KW-0695">RNA-directed DNA polymerase</keyword>
<dbReference type="InterPro" id="IPR021109">
    <property type="entry name" value="Peptidase_aspartic_dom_sf"/>
</dbReference>
<dbReference type="Pfam" id="PF03732">
    <property type="entry name" value="Retrotrans_gag"/>
    <property type="match status" value="1"/>
</dbReference>
<dbReference type="FunFam" id="3.10.20.370:FF:000001">
    <property type="entry name" value="Retrovirus-related Pol polyprotein from transposon 17.6-like protein"/>
    <property type="match status" value="1"/>
</dbReference>
<dbReference type="Gene3D" id="3.30.420.10">
    <property type="entry name" value="Ribonuclease H-like superfamily/Ribonuclease H"/>
    <property type="match status" value="1"/>
</dbReference>
<dbReference type="InterPro" id="IPR043502">
    <property type="entry name" value="DNA/RNA_pol_sf"/>
</dbReference>
<sequence>MVSEPVMATHGNPGPLVVSKDQPSLTYYPPGPGLTGHYPDSAVKNLEEDHNGVMHERDQFKHALSTLDQKHVEISFQNHVLSSENRSLRREIKSLGEIHALTAQLELEKNKFTQHLKTINQFFQSQLEVVGDNLFNIRNMLGTVPLATGIHIHNKLSQQLDFIQDIMKHADEINTPIGRNQLDGAGNPTPQNSNDEFSDPDNVNHGQTTGTPIYVDHSQNVTPMYALMHNQLMQFDQANAERSISHSEDQLFERFLRLQPPRFLGEPDDRKPESWVEEMEKIFSVTNYKEEKKVNFAAFRLEDAARHWWRILDQRWKNDMTPRTWDNFVKEFYNKYIPQVRERILELIQWSNSVCEYESKFTRLIQYAPHYLEDEGRKARKFIEGLKLDICWAVISIDLATYEVAVEKALRVEAEMKELLKIEERVKRNSTSDGKSPESLENVWHAVVTNIFSETVPRDQLQHKLLQRKQENLRSQLGHTLLKQEKMMQTQTQWLKNLPIPNECLPYEIEVSTPVGNSLVTDVVYRSCPIMIDGVEYPIDLIQFPMHGYDVILGMDWLYKYQAESNCFTKELKLGKTVILGKFIRDGACGFVAYLINKPKYKDKIEEVPVVKKYPEVFSEELESLPPDREIEFVIELLQNTTPISKTPYRMAPAELNELKIQLHDLIERGFIRPSTSPWAFMDMMHRIFRPYLDKFVVIFIDDILVFSKTKEDHAQHLRVVLQVLKYNKLYAKFSKCEFWLERVTFLGHVISKKWVEVDPSKIESITDWKQPKNATEVRSFLGLAGYYRRFVKDFSKLSAPLTRLTQNNQPFQWDEKASKEGLGCILMQNGKVIAYASRKLEPSEKNYPTHDLELGAIVFALAKWRHYLYGTTFEVYTDHKSLKYIFTQKDLNMRQWRWMGFLEDYDCSILYHPGKANVVADALRRKAKLDHLRRLRAELLEEAHKSRCMTCQLVKAEHQHPAGKLQPLRILDWKWEKITMDLVTGFPTVVTGLPTVRGGYDSIWVIVDRLTKSAHFLPVGNHYKVETLAELYKKEIIRLHGIPISIVSDRDPKFTSTLWKQLQESLGTKLKCSTASHPQTDGQSERTICFLEDMLRGCVLDFRGSWDKHLPLIEFAYNNSYQASIQIAPYEALSGRKCRSPIHWNLEERRNLSDGIDRALRHEIIQDAIEKLKKYYPDESHIITSDTIEHESDLSYVEKPVKILDSKFQELRNRKIPIVKVLWRNHQIEEATWEPKQDMQKHYPYLFNITGDSRLMPENQVYEGVNKLFGFIRFRSVGPSTVLLKFEITYRFWTSIRH</sequence>
<dbReference type="InterPro" id="IPR043128">
    <property type="entry name" value="Rev_trsase/Diguanyl_cyclase"/>
</dbReference>
<dbReference type="InterPro" id="IPR036397">
    <property type="entry name" value="RNaseH_sf"/>
</dbReference>
<dbReference type="GO" id="GO:0016787">
    <property type="term" value="F:hydrolase activity"/>
    <property type="evidence" value="ECO:0007669"/>
    <property type="project" value="UniProtKB-KW"/>
</dbReference>
<dbReference type="PANTHER" id="PTHR37984">
    <property type="entry name" value="PROTEIN CBG26694"/>
    <property type="match status" value="1"/>
</dbReference>
<evidence type="ECO:0000256" key="6">
    <source>
        <dbReference type="ARBA" id="ARBA00022801"/>
    </source>
</evidence>
<dbReference type="EC" id="2.7.7.49" evidence="1"/>
<evidence type="ECO:0000256" key="5">
    <source>
        <dbReference type="ARBA" id="ARBA00022759"/>
    </source>
</evidence>
<dbReference type="GO" id="GO:0003676">
    <property type="term" value="F:nucleic acid binding"/>
    <property type="evidence" value="ECO:0007669"/>
    <property type="project" value="InterPro"/>
</dbReference>
<dbReference type="GO" id="GO:0004519">
    <property type="term" value="F:endonuclease activity"/>
    <property type="evidence" value="ECO:0007669"/>
    <property type="project" value="UniProtKB-KW"/>
</dbReference>
<dbReference type="Pfam" id="PF17917">
    <property type="entry name" value="RT_RNaseH"/>
    <property type="match status" value="1"/>
</dbReference>
<dbReference type="CDD" id="cd09274">
    <property type="entry name" value="RNase_HI_RT_Ty3"/>
    <property type="match status" value="1"/>
</dbReference>
<dbReference type="Gene3D" id="3.10.10.10">
    <property type="entry name" value="HIV Type 1 Reverse Transcriptase, subunit A, domain 1"/>
    <property type="match status" value="1"/>
</dbReference>
<dbReference type="FunFam" id="3.30.70.270:FF:000003">
    <property type="entry name" value="Transposon Ty3-G Gag-Pol polyprotein"/>
    <property type="match status" value="1"/>
</dbReference>
<reference evidence="10" key="1">
    <citation type="journal article" date="2002" name="Plant Mol. Biol.">
        <title>An F-box gene linked to the self-incompatibility (S) locus of Antirrhinum is expressed specifically in pollen and tapetum.</title>
        <authorList>
            <person name="Lai Z."/>
            <person name="Ma W."/>
            <person name="Han B."/>
            <person name="Liang L."/>
            <person name="Zhang Y."/>
            <person name="Hong G."/>
            <person name="Xue Y."/>
        </authorList>
    </citation>
    <scope>NUCLEOTIDE SEQUENCE</scope>
    <source>
        <tissue evidence="10">Leaf</tissue>
    </source>
</reference>
<evidence type="ECO:0000256" key="7">
    <source>
        <dbReference type="ARBA" id="ARBA00022918"/>
    </source>
</evidence>
<dbReference type="GO" id="GO:0003964">
    <property type="term" value="F:RNA-directed DNA polymerase activity"/>
    <property type="evidence" value="ECO:0007669"/>
    <property type="project" value="UniProtKB-KW"/>
</dbReference>
<keyword evidence="4" id="KW-0540">Nuclease</keyword>
<evidence type="ECO:0000256" key="8">
    <source>
        <dbReference type="SAM" id="MobiDB-lite"/>
    </source>
</evidence>
<dbReference type="InterPro" id="IPR001584">
    <property type="entry name" value="Integrase_cat-core"/>
</dbReference>
<feature type="domain" description="Integrase catalytic" evidence="9">
    <location>
        <begin position="964"/>
        <end position="1138"/>
    </location>
</feature>
<keyword evidence="3" id="KW-0548">Nucleotidyltransferase</keyword>
<evidence type="ECO:0000256" key="2">
    <source>
        <dbReference type="ARBA" id="ARBA00022679"/>
    </source>
</evidence>
<dbReference type="PROSITE" id="PS50994">
    <property type="entry name" value="INTEGRASE"/>
    <property type="match status" value="1"/>
</dbReference>
<dbReference type="InterPro" id="IPR012337">
    <property type="entry name" value="RNaseH-like_sf"/>
</dbReference>
<keyword evidence="5" id="KW-0255">Endonuclease</keyword>
<evidence type="ECO:0000259" key="9">
    <source>
        <dbReference type="PROSITE" id="PS50994"/>
    </source>
</evidence>
<dbReference type="CDD" id="cd01647">
    <property type="entry name" value="RT_LTR"/>
    <property type="match status" value="1"/>
</dbReference>
<dbReference type="Pfam" id="PF00078">
    <property type="entry name" value="RVT_1"/>
    <property type="match status" value="1"/>
</dbReference>
<keyword evidence="6" id="KW-0378">Hydrolase</keyword>
<dbReference type="InterPro" id="IPR050951">
    <property type="entry name" value="Retrovirus_Pol_polyprotein"/>
</dbReference>
<evidence type="ECO:0000313" key="10">
    <source>
        <dbReference type="EMBL" id="CAC33015.1"/>
    </source>
</evidence>
<dbReference type="Gene3D" id="2.40.70.10">
    <property type="entry name" value="Acid Proteases"/>
    <property type="match status" value="1"/>
</dbReference>
<dbReference type="InterPro" id="IPR005162">
    <property type="entry name" value="Retrotrans_gag_dom"/>
</dbReference>
<evidence type="ECO:0000256" key="1">
    <source>
        <dbReference type="ARBA" id="ARBA00012493"/>
    </source>
</evidence>
<dbReference type="FunFam" id="3.30.70.270:FF:000020">
    <property type="entry name" value="Transposon Tf2-6 polyprotein-like Protein"/>
    <property type="match status" value="1"/>
</dbReference>
<dbReference type="Pfam" id="PF08284">
    <property type="entry name" value="RVP_2"/>
    <property type="match status" value="1"/>
</dbReference>
<dbReference type="SUPFAM" id="SSF56672">
    <property type="entry name" value="DNA/RNA polymerases"/>
    <property type="match status" value="1"/>
</dbReference>
<dbReference type="InterPro" id="IPR041373">
    <property type="entry name" value="RT_RNaseH"/>
</dbReference>